<dbReference type="InterPro" id="IPR049056">
    <property type="entry name" value="NAD_Glu_DH_HM3"/>
</dbReference>
<evidence type="ECO:0000313" key="3">
    <source>
        <dbReference type="EMBL" id="CAJ0857851.1"/>
    </source>
</evidence>
<dbReference type="SUPFAM" id="SSF53223">
    <property type="entry name" value="Aminoacid dehydrogenase-like, N-terminal domain"/>
    <property type="match status" value="1"/>
</dbReference>
<protein>
    <submittedName>
        <fullName evidence="3">Glutamate dehydrogenase</fullName>
        <ecNumber evidence="3">1.4.1.2</ecNumber>
    </submittedName>
</protein>
<keyword evidence="3" id="KW-0560">Oxidoreductase</keyword>
<dbReference type="SUPFAM" id="SSF51735">
    <property type="entry name" value="NAD(P)-binding Rossmann-fold domains"/>
    <property type="match status" value="1"/>
</dbReference>
<dbReference type="GO" id="GO:0004069">
    <property type="term" value="F:L-aspartate:2-oxoglutarate aminotransferase activity"/>
    <property type="evidence" value="ECO:0007669"/>
    <property type="project" value="InterPro"/>
</dbReference>
<evidence type="ECO:0000259" key="2">
    <source>
        <dbReference type="Pfam" id="PF21074"/>
    </source>
</evidence>
<dbReference type="InterPro" id="IPR046346">
    <property type="entry name" value="Aminoacid_DH-like_N_sf"/>
</dbReference>
<dbReference type="EC" id="1.4.1.2" evidence="3"/>
<dbReference type="PANTHER" id="PTHR43403:SF1">
    <property type="entry name" value="NAD-SPECIFIC GLUTAMATE DEHYDROGENASE"/>
    <property type="match status" value="1"/>
</dbReference>
<dbReference type="InterPro" id="IPR036291">
    <property type="entry name" value="NAD(P)-bd_dom_sf"/>
</dbReference>
<dbReference type="InterPro" id="IPR048381">
    <property type="entry name" value="GDH_C"/>
</dbReference>
<dbReference type="InterPro" id="IPR028971">
    <property type="entry name" value="NAD-GDH_cat"/>
</dbReference>
<dbReference type="Pfam" id="PF21074">
    <property type="entry name" value="GDH_C"/>
    <property type="match status" value="1"/>
</dbReference>
<proteinExistence type="predicted"/>
<dbReference type="EMBL" id="OY288114">
    <property type="protein sequence ID" value="CAJ0857851.1"/>
    <property type="molecule type" value="Genomic_DNA"/>
</dbReference>
<feature type="domain" description="NAD-glutamate dehydrogenase catalytic" evidence="1">
    <location>
        <begin position="233"/>
        <end position="704"/>
    </location>
</feature>
<gene>
    <name evidence="3" type="primary">GDH2</name>
    <name evidence="3" type="ORF">AMST5_01057</name>
</gene>
<organism evidence="3">
    <name type="scientific">freshwater sediment metagenome</name>
    <dbReference type="NCBI Taxonomy" id="556182"/>
    <lineage>
        <taxon>unclassified sequences</taxon>
        <taxon>metagenomes</taxon>
        <taxon>ecological metagenomes</taxon>
    </lineage>
</organism>
<sequence length="1079" mass="119600">MVIERRLRNIGERSSAIPGEAKTVSTSFLFPDTYLASPLQRLRDMRMLDKLRRQGDVAVDFRRSPQDIADIYDLRIYSDAENYLDAIIPLLHNLGLPAIDQNLHRLSHDSTTRFIRSLTVRPVSGANLKNSRRQILGALDALLSGEATDDPLNQLVLLSGLGWREVEALRAYCYFFVQLGGRVGRTRLYEALLGNPRITSLLFSYFQTRFRPDHAGAGALDALGEIRQRLIVAFDAVSDITDDSLLREIFNLIDATLRTNFYLPDAGHAIALKFDSLGLMSAPAPKPYVEIFVHAPTYEGVHLRGARVARGGLRWSDRAHDLRSEILGLMQTQMIKNALIVPQGAKGGFVLKVPSPDPVTREAEGREAYRSFIGALLDLTDNIGPPRQIVRSYDDPDPYLVVAADKGTAGWSDIANRIAIARGFWLGDAFATGGSNGYHHKNLGITARGAWVCVHRHFLELGRNIEEETITVVGVGSMDGDVFGNGMLLSDKIKLLGAFSGSHIFIDPKPDPAISYEERRRLFLLQRSSWADYDPAKISEGGGVWRRDAKDIELSQQARDMLGGRHRLMDGEGLIRLILTAPVDLLWMGGVGTYVKAEHESDETVGDRTNDGARVIAAQIRAKVVGEGANSAFTKPARVEYALNGGRINTDAIDNSAGVDLSDHEVNIKILLGDAQSDRLRALEEEVCSAVLDHNFRQSLSLSLEHLRASSSVAPFLDLADRFETAGRLDRETDAFPTRKDVLARTEKRLTRPELALLIAYAKLNLKSALLETPQLLDAEWAHDFLFHYFPASLRFTHEKEILAHPLAREITATVMSNLIIDQAGARFLLFGEPLAPSLLVDAVCLYLSFDAILDGALWRDALHRQSKCVSDKYSCLESLEVALSYLCQVALLRGIRLKPEKAQIAAWREDLQRYLAYLLPGASPSIFDAISAEPTRKMLLVRLRDFPFLVDLARASGNDIAVIAQLFNDAATVLGLRDIAAHVSEVPMRDMWEARLQGSLDLRFRTAPARIVALMLRTSAAAPTDVFRQTGLTPRLLMVQKLREDLIADAPRTIAPFAFFASELDALIDACEAPRQAW</sequence>
<dbReference type="Gene3D" id="3.40.50.720">
    <property type="entry name" value="NAD(P)-binding Rossmann-like Domain"/>
    <property type="match status" value="1"/>
</dbReference>
<dbReference type="GO" id="GO:0004352">
    <property type="term" value="F:glutamate dehydrogenase (NAD+) activity"/>
    <property type="evidence" value="ECO:0007669"/>
    <property type="project" value="UniProtKB-EC"/>
</dbReference>
<dbReference type="AlphaFoldDB" id="A0AA48RDC5"/>
<dbReference type="Pfam" id="PF05088">
    <property type="entry name" value="Bac_GDH_CD"/>
    <property type="match status" value="1"/>
</dbReference>
<dbReference type="GO" id="GO:0006538">
    <property type="term" value="P:L-glutamate catabolic process"/>
    <property type="evidence" value="ECO:0007669"/>
    <property type="project" value="InterPro"/>
</dbReference>
<name>A0AA48RDC5_9ZZZZ</name>
<accession>A0AA48RDC5</accession>
<dbReference type="PANTHER" id="PTHR43403">
    <property type="entry name" value="NAD-SPECIFIC GLUTAMATE DEHYDROGENASE"/>
    <property type="match status" value="1"/>
</dbReference>
<feature type="domain" description="NAD-specific glutamate dehydrogenase C-terminal" evidence="2">
    <location>
        <begin position="748"/>
        <end position="829"/>
    </location>
</feature>
<dbReference type="InterPro" id="IPR007780">
    <property type="entry name" value="NAD_Glu_DH_bac"/>
</dbReference>
<evidence type="ECO:0000259" key="1">
    <source>
        <dbReference type="Pfam" id="PF05088"/>
    </source>
</evidence>
<dbReference type="Pfam" id="PF21078">
    <property type="entry name" value="GDH_HM3"/>
    <property type="match status" value="1"/>
</dbReference>
<reference evidence="3" key="1">
    <citation type="submission" date="2023-07" db="EMBL/GenBank/DDBJ databases">
        <authorList>
            <person name="Pelsma A.J. K."/>
        </authorList>
    </citation>
    <scope>NUCLEOTIDE SEQUENCE</scope>
</reference>